<feature type="transmembrane region" description="Helical" evidence="1">
    <location>
        <begin position="28"/>
        <end position="51"/>
    </location>
</feature>
<name>A0A6J4KYQ7_9CHLR</name>
<evidence type="ECO:0008006" key="3">
    <source>
        <dbReference type="Google" id="ProtNLM"/>
    </source>
</evidence>
<keyword evidence="1" id="KW-0812">Transmembrane</keyword>
<dbReference type="EMBL" id="CADCTR010001885">
    <property type="protein sequence ID" value="CAA9317605.1"/>
    <property type="molecule type" value="Genomic_DNA"/>
</dbReference>
<proteinExistence type="predicted"/>
<feature type="transmembrane region" description="Helical" evidence="1">
    <location>
        <begin position="310"/>
        <end position="329"/>
    </location>
</feature>
<gene>
    <name evidence="2" type="ORF">AVDCRST_MAG93-5582</name>
</gene>
<feature type="transmembrane region" description="Helical" evidence="1">
    <location>
        <begin position="110"/>
        <end position="137"/>
    </location>
</feature>
<feature type="transmembrane region" description="Helical" evidence="1">
    <location>
        <begin position="372"/>
        <end position="390"/>
    </location>
</feature>
<dbReference type="Pfam" id="PF26314">
    <property type="entry name" value="MptA_B_family"/>
    <property type="match status" value="1"/>
</dbReference>
<keyword evidence="1" id="KW-1133">Transmembrane helix</keyword>
<evidence type="ECO:0000256" key="1">
    <source>
        <dbReference type="SAM" id="Phobius"/>
    </source>
</evidence>
<feature type="transmembrane region" description="Helical" evidence="1">
    <location>
        <begin position="273"/>
        <end position="298"/>
    </location>
</feature>
<keyword evidence="1" id="KW-0472">Membrane</keyword>
<sequence>MLRKWFHVPATLVPPLGRTQQSRGHSRLVTFIVVISALLTVAAWVMLHRLYGLSEHYLTPGFTFAKIPAEHLWSTIATTACLFVALIAAYGAIGWCILRAPEVSRTLRVAVLGSIVGAALTSIFIYPVAAIDIFYYLAELKLTYDFHHNPYQLTFLPTFQSDQLARYGWPLHVPLAYGPAWLLLARLPVLVSGFDSLLLALLSYKAWSALMVLATGLLIAAHHTDHRRRWLSLHLFLGNPFIWFEAVANAHNDIVMTFFVIGAVLALGRRSLVALPLILLAALVKIVAVVLVPALALLACTRLAWGVRRLAASTLLAAAVGGVLVMPFWDGGALLSGMARGLAFAANLKTPSLLSLAQTIMEGQHVGHMLRAIRVLFAIIFCCVAGCLVWKMREWERALGWTLLLLFTLLG</sequence>
<feature type="transmembrane region" description="Helical" evidence="1">
    <location>
        <begin position="71"/>
        <end position="98"/>
    </location>
</feature>
<feature type="transmembrane region" description="Helical" evidence="1">
    <location>
        <begin position="241"/>
        <end position="267"/>
    </location>
</feature>
<evidence type="ECO:0000313" key="2">
    <source>
        <dbReference type="EMBL" id="CAA9317605.1"/>
    </source>
</evidence>
<feature type="non-terminal residue" evidence="2">
    <location>
        <position position="411"/>
    </location>
</feature>
<feature type="transmembrane region" description="Helical" evidence="1">
    <location>
        <begin position="197"/>
        <end position="220"/>
    </location>
</feature>
<dbReference type="AlphaFoldDB" id="A0A6J4KYQ7"/>
<protein>
    <recommendedName>
        <fullName evidence="3">DUF2029 domain-containing protein</fullName>
    </recommendedName>
</protein>
<organism evidence="2">
    <name type="scientific">uncultured Chloroflexia bacterium</name>
    <dbReference type="NCBI Taxonomy" id="1672391"/>
    <lineage>
        <taxon>Bacteria</taxon>
        <taxon>Bacillati</taxon>
        <taxon>Chloroflexota</taxon>
        <taxon>Chloroflexia</taxon>
        <taxon>environmental samples</taxon>
    </lineage>
</organism>
<accession>A0A6J4KYQ7</accession>
<reference evidence="2" key="1">
    <citation type="submission" date="2020-02" db="EMBL/GenBank/DDBJ databases">
        <authorList>
            <person name="Meier V. D."/>
        </authorList>
    </citation>
    <scope>NUCLEOTIDE SEQUENCE</scope>
    <source>
        <strain evidence="2">AVDCRST_MAG93</strain>
    </source>
</reference>